<dbReference type="Gene3D" id="1.10.260.40">
    <property type="entry name" value="lambda repressor-like DNA-binding domains"/>
    <property type="match status" value="1"/>
</dbReference>
<keyword evidence="1" id="KW-0238">DNA-binding</keyword>
<dbReference type="EMBL" id="JASJEU010000014">
    <property type="protein sequence ID" value="MDJ1650824.1"/>
    <property type="molecule type" value="Genomic_DNA"/>
</dbReference>
<feature type="domain" description="HTH cro/C1-type" evidence="2">
    <location>
        <begin position="7"/>
        <end position="61"/>
    </location>
</feature>
<dbReference type="RefSeq" id="WP_283832165.1">
    <property type="nucleotide sequence ID" value="NZ_JASJEU010000014.1"/>
</dbReference>
<dbReference type="InterPro" id="IPR025868">
    <property type="entry name" value="Zn_ribbon_dom_put"/>
</dbReference>
<comment type="caution">
    <text evidence="3">The sequence shown here is derived from an EMBL/GenBank/DDBJ whole genome shotgun (WGS) entry which is preliminary data.</text>
</comment>
<dbReference type="InterPro" id="IPR010982">
    <property type="entry name" value="Lambda_DNA-bd_dom_sf"/>
</dbReference>
<gene>
    <name evidence="3" type="ORF">QNJ86_08415</name>
</gene>
<protein>
    <submittedName>
        <fullName evidence="3">Zinc ribbon domain-containing protein</fullName>
    </submittedName>
</protein>
<keyword evidence="4" id="KW-1185">Reference proteome</keyword>
<accession>A0ABT7DMR7</accession>
<dbReference type="PANTHER" id="PTHR46558:SF4">
    <property type="entry name" value="DNA-BIDING PHAGE PROTEIN"/>
    <property type="match status" value="1"/>
</dbReference>
<organism evidence="3 4">
    <name type="scientific">Gordonibacter faecis</name>
    <dbReference type="NCBI Taxonomy" id="3047475"/>
    <lineage>
        <taxon>Bacteria</taxon>
        <taxon>Bacillati</taxon>
        <taxon>Actinomycetota</taxon>
        <taxon>Coriobacteriia</taxon>
        <taxon>Eggerthellales</taxon>
        <taxon>Eggerthellaceae</taxon>
        <taxon>Gordonibacter</taxon>
    </lineage>
</organism>
<dbReference type="InterPro" id="IPR001387">
    <property type="entry name" value="Cro/C1-type_HTH"/>
</dbReference>
<reference evidence="3 4" key="1">
    <citation type="submission" date="2023-05" db="EMBL/GenBank/DDBJ databases">
        <title>Gordonibacter KGMB12511T sp. nov., isolated from faeces of healthy Korean.</title>
        <authorList>
            <person name="Kim H.S."/>
            <person name="Kim J.-S."/>
            <person name="Suh M.K."/>
            <person name="Eom M.K."/>
            <person name="Do H.E."/>
            <person name="Lee J.-S."/>
        </authorList>
    </citation>
    <scope>NUCLEOTIDE SEQUENCE [LARGE SCALE GENOMIC DNA]</scope>
    <source>
        <strain evidence="3 4">KGMB12511</strain>
    </source>
</reference>
<name>A0ABT7DMR7_9ACTN</name>
<dbReference type="SMART" id="SM00530">
    <property type="entry name" value="HTH_XRE"/>
    <property type="match status" value="1"/>
</dbReference>
<dbReference type="PROSITE" id="PS50943">
    <property type="entry name" value="HTH_CROC1"/>
    <property type="match status" value="1"/>
</dbReference>
<dbReference type="SUPFAM" id="SSF47413">
    <property type="entry name" value="lambda repressor-like DNA-binding domains"/>
    <property type="match status" value="1"/>
</dbReference>
<dbReference type="PANTHER" id="PTHR46558">
    <property type="entry name" value="TRACRIPTIONAL REGULATORY PROTEIN-RELATED-RELATED"/>
    <property type="match status" value="1"/>
</dbReference>
<proteinExistence type="predicted"/>
<evidence type="ECO:0000256" key="1">
    <source>
        <dbReference type="ARBA" id="ARBA00023125"/>
    </source>
</evidence>
<dbReference type="Pfam" id="PF01381">
    <property type="entry name" value="HTH_3"/>
    <property type="match status" value="1"/>
</dbReference>
<evidence type="ECO:0000313" key="4">
    <source>
        <dbReference type="Proteomes" id="UP001232750"/>
    </source>
</evidence>
<dbReference type="Proteomes" id="UP001232750">
    <property type="component" value="Unassembled WGS sequence"/>
</dbReference>
<dbReference type="Pfam" id="PF12674">
    <property type="entry name" value="Zn_ribbon_2"/>
    <property type="match status" value="1"/>
</dbReference>
<evidence type="ECO:0000259" key="2">
    <source>
        <dbReference type="PROSITE" id="PS50943"/>
    </source>
</evidence>
<dbReference type="CDD" id="cd00093">
    <property type="entry name" value="HTH_XRE"/>
    <property type="match status" value="1"/>
</dbReference>
<evidence type="ECO:0000313" key="3">
    <source>
        <dbReference type="EMBL" id="MDJ1650824.1"/>
    </source>
</evidence>
<sequence>MSVGDVLVRIRKEQGLTQDDLARKLFVTRQAVSRWENGETSPSIDMCKLIAATCDVPVVELLEMPDAPYCQSCGMPFFKQEDHGTEADGARSEEFCSWCYNDGAFIEDESLEELIERCAPGMAETCHITTDEAVSFMGAVLPTLKRWK</sequence>